<dbReference type="OrthoDB" id="10045365at2759"/>
<accession>A0A3P8CWJ1</accession>
<sequence>MAGDVAHAACARGGRRGQNDKVAVPVALGHYEDKIDLIQQISDAEKINDGVAIALYGLNAARQQFQLHGRENATRIVIMITNGRNRGNAAPAAEDLRESYNVQLFVLAVGADSEGMSTLKRIAGNEYPDRVYEVASASKMDEQTAAISRHLCGYTTPAHGVTPTDAAFHHTTKRDVQAMSFTSIPWGAPRSFKFSPLCSDGIKRPYQFNLLVDVTARSSPEDFRLVMDHLSMFFQKRFAPNDNMLLFNIMTVNSEKVLDARASLTVGEIGFALNDISQNSEDVESARLGLGIDSLAEMSNENYIYGSYRIMLIISADSTSRDPALPSAEYAAGDFSHNVIGLSVRKPSTDLLTQMAGAGTSTTAKMVHDAVVFLVDVVHDGVFPKVGKRACSPRAKGAVIRSRVELGDNGNVGQAILAIEDDVVDLVVELATGGFPGPS</sequence>
<dbReference type="WBParaSite" id="HPBE_0002425201-mRNA-1">
    <property type="protein sequence ID" value="HPBE_0002425201-mRNA-1"/>
    <property type="gene ID" value="HPBE_0002425201"/>
</dbReference>
<evidence type="ECO:0000313" key="3">
    <source>
        <dbReference type="Proteomes" id="UP000050761"/>
    </source>
</evidence>
<reference evidence="4" key="2">
    <citation type="submission" date="2019-09" db="UniProtKB">
        <authorList>
            <consortium name="WormBaseParasite"/>
        </authorList>
    </citation>
    <scope>IDENTIFICATION</scope>
</reference>
<dbReference type="InterPro" id="IPR002035">
    <property type="entry name" value="VWF_A"/>
</dbReference>
<keyword evidence="3" id="KW-1185">Reference proteome</keyword>
<organism evidence="3 4">
    <name type="scientific">Heligmosomoides polygyrus</name>
    <name type="common">Parasitic roundworm</name>
    <dbReference type="NCBI Taxonomy" id="6339"/>
    <lineage>
        <taxon>Eukaryota</taxon>
        <taxon>Metazoa</taxon>
        <taxon>Ecdysozoa</taxon>
        <taxon>Nematoda</taxon>
        <taxon>Chromadorea</taxon>
        <taxon>Rhabditida</taxon>
        <taxon>Rhabditina</taxon>
        <taxon>Rhabditomorpha</taxon>
        <taxon>Strongyloidea</taxon>
        <taxon>Heligmosomidae</taxon>
        <taxon>Heligmosomoides</taxon>
    </lineage>
</organism>
<evidence type="ECO:0000259" key="1">
    <source>
        <dbReference type="PROSITE" id="PS50234"/>
    </source>
</evidence>
<dbReference type="InterPro" id="IPR050525">
    <property type="entry name" value="ECM_Assembly_Org"/>
</dbReference>
<name>A0A183GNI2_HELPZ</name>
<dbReference type="Gene3D" id="3.40.50.410">
    <property type="entry name" value="von Willebrand factor, type A domain"/>
    <property type="match status" value="1"/>
</dbReference>
<proteinExistence type="predicted"/>
<dbReference type="PROSITE" id="PS50234">
    <property type="entry name" value="VWFA"/>
    <property type="match status" value="1"/>
</dbReference>
<dbReference type="Pfam" id="PF00092">
    <property type="entry name" value="VWA"/>
    <property type="match status" value="1"/>
</dbReference>
<dbReference type="PANTHER" id="PTHR24020">
    <property type="entry name" value="COLLAGEN ALPHA"/>
    <property type="match status" value="1"/>
</dbReference>
<dbReference type="EMBL" id="UZAH01036055">
    <property type="protein sequence ID" value="VDP43747.1"/>
    <property type="molecule type" value="Genomic_DNA"/>
</dbReference>
<dbReference type="Proteomes" id="UP000050761">
    <property type="component" value="Unassembled WGS sequence"/>
</dbReference>
<dbReference type="AlphaFoldDB" id="A0A183GNI2"/>
<dbReference type="SUPFAM" id="SSF53300">
    <property type="entry name" value="vWA-like"/>
    <property type="match status" value="2"/>
</dbReference>
<accession>A0A183GNI2</accession>
<gene>
    <name evidence="2" type="ORF">HPBE_LOCUS24251</name>
</gene>
<protein>
    <submittedName>
        <fullName evidence="4">VWFA domain-containing protein</fullName>
    </submittedName>
</protein>
<feature type="domain" description="VWFA" evidence="1">
    <location>
        <begin position="19"/>
        <end position="151"/>
    </location>
</feature>
<evidence type="ECO:0000313" key="2">
    <source>
        <dbReference type="EMBL" id="VDP43747.1"/>
    </source>
</evidence>
<dbReference type="InterPro" id="IPR036465">
    <property type="entry name" value="vWFA_dom_sf"/>
</dbReference>
<evidence type="ECO:0000313" key="4">
    <source>
        <dbReference type="WBParaSite" id="HPBE_0002425201-mRNA-1"/>
    </source>
</evidence>
<reference evidence="2 3" key="1">
    <citation type="submission" date="2018-11" db="EMBL/GenBank/DDBJ databases">
        <authorList>
            <consortium name="Pathogen Informatics"/>
        </authorList>
    </citation>
    <scope>NUCLEOTIDE SEQUENCE [LARGE SCALE GENOMIC DNA]</scope>
</reference>
<dbReference type="PANTHER" id="PTHR24020:SF84">
    <property type="entry name" value="VWFA DOMAIN-CONTAINING PROTEIN"/>
    <property type="match status" value="1"/>
</dbReference>